<keyword evidence="2" id="KW-0472">Membrane</keyword>
<keyword evidence="2" id="KW-1133">Transmembrane helix</keyword>
<evidence type="ECO:0000256" key="1">
    <source>
        <dbReference type="SAM" id="MobiDB-lite"/>
    </source>
</evidence>
<protein>
    <submittedName>
        <fullName evidence="3 4">Uncharacterized protein</fullName>
    </submittedName>
</protein>
<evidence type="ECO:0000313" key="3">
    <source>
        <dbReference type="EMBL" id="KAF7493408.1"/>
    </source>
</evidence>
<reference evidence="3" key="2">
    <citation type="submission" date="2020-01" db="EMBL/GenBank/DDBJ databases">
        <authorList>
            <person name="Korhonen P.K.K."/>
            <person name="Guangxu M.G."/>
            <person name="Wang T.W."/>
            <person name="Stroehlein A.J.S."/>
            <person name="Young N.D."/>
            <person name="Ang C.-S.A."/>
            <person name="Fernando D.W.F."/>
            <person name="Lu H.L."/>
            <person name="Taylor S.T."/>
            <person name="Ehtesham M.E.M."/>
            <person name="Najaraj S.H.N."/>
            <person name="Harsha G.H.G."/>
            <person name="Madugundu A.M."/>
            <person name="Renuse S.R."/>
            <person name="Holt D.H."/>
            <person name="Pandey A.P."/>
            <person name="Papenfuss A.P."/>
            <person name="Gasser R.B.G."/>
            <person name="Fischer K.F."/>
        </authorList>
    </citation>
    <scope>NUCLEOTIDE SEQUENCE</scope>
    <source>
        <strain evidence="3">SSS_KF_BRIS2020</strain>
    </source>
</reference>
<feature type="compositionally biased region" description="Polar residues" evidence="1">
    <location>
        <begin position="168"/>
        <end position="188"/>
    </location>
</feature>
<dbReference type="OrthoDB" id="6514339at2759"/>
<organism evidence="3">
    <name type="scientific">Sarcoptes scabiei</name>
    <name type="common">Itch mite</name>
    <name type="synonym">Acarus scabiei</name>
    <dbReference type="NCBI Taxonomy" id="52283"/>
    <lineage>
        <taxon>Eukaryota</taxon>
        <taxon>Metazoa</taxon>
        <taxon>Ecdysozoa</taxon>
        <taxon>Arthropoda</taxon>
        <taxon>Chelicerata</taxon>
        <taxon>Arachnida</taxon>
        <taxon>Acari</taxon>
        <taxon>Acariformes</taxon>
        <taxon>Sarcoptiformes</taxon>
        <taxon>Astigmata</taxon>
        <taxon>Psoroptidia</taxon>
        <taxon>Sarcoptoidea</taxon>
        <taxon>Sarcoptidae</taxon>
        <taxon>Sarcoptinae</taxon>
        <taxon>Sarcoptes</taxon>
    </lineage>
</organism>
<proteinExistence type="predicted"/>
<keyword evidence="2" id="KW-0812">Transmembrane</keyword>
<reference evidence="5" key="1">
    <citation type="journal article" date="2020" name="PLoS Negl. Trop. Dis.">
        <title>High-quality nuclear genome for Sarcoptes scabiei-A critical resource for a neglected parasite.</title>
        <authorList>
            <person name="Korhonen P.K."/>
            <person name="Gasser R.B."/>
            <person name="Ma G."/>
            <person name="Wang T."/>
            <person name="Stroehlein A.J."/>
            <person name="Young N.D."/>
            <person name="Ang C.S."/>
            <person name="Fernando D.D."/>
            <person name="Lu H.C."/>
            <person name="Taylor S."/>
            <person name="Reynolds S.L."/>
            <person name="Mofiz E."/>
            <person name="Najaraj S.H."/>
            <person name="Gowda H."/>
            <person name="Madugundu A."/>
            <person name="Renuse S."/>
            <person name="Holt D."/>
            <person name="Pandey A."/>
            <person name="Papenfuss A.T."/>
            <person name="Fischer K."/>
        </authorList>
    </citation>
    <scope>NUCLEOTIDE SEQUENCE [LARGE SCALE GENOMIC DNA]</scope>
</reference>
<evidence type="ECO:0000313" key="5">
    <source>
        <dbReference type="Proteomes" id="UP000070412"/>
    </source>
</evidence>
<sequence>MKLITSQMFLSIVLMAIIVWIFFDLTDSYQIRRISQPYSSYRCFSICRRDEESLCRRCLFREPMRFGKRNYQNPEQKFSPPFSSFHLPSPPSLTPPTSLIPSRSFLTIPESIRFERSFRALNNPIPNAIFREPMRFGKRAAQFREMMRFGRSDSRILTEEFVPSSAEKISTTVGENQSIGSQQSSSKEFGSKKSIESQSLSDRCGSTENFAIHSETNPNICLR</sequence>
<evidence type="ECO:0000256" key="2">
    <source>
        <dbReference type="SAM" id="Phobius"/>
    </source>
</evidence>
<evidence type="ECO:0000313" key="4">
    <source>
        <dbReference type="EnsemblMetazoa" id="KAF7493408.1"/>
    </source>
</evidence>
<dbReference type="Proteomes" id="UP000070412">
    <property type="component" value="Unassembled WGS sequence"/>
</dbReference>
<gene>
    <name evidence="3" type="ORF">SSS_2892</name>
</gene>
<keyword evidence="5" id="KW-1185">Reference proteome</keyword>
<feature type="transmembrane region" description="Helical" evidence="2">
    <location>
        <begin position="6"/>
        <end position="23"/>
    </location>
</feature>
<dbReference type="EnsemblMetazoa" id="SSS_2892s_mrna">
    <property type="protein sequence ID" value="KAF7493408.1"/>
    <property type="gene ID" value="SSS_2892"/>
</dbReference>
<dbReference type="EMBL" id="WVUK01000056">
    <property type="protein sequence ID" value="KAF7493408.1"/>
    <property type="molecule type" value="Genomic_DNA"/>
</dbReference>
<feature type="region of interest" description="Disordered" evidence="1">
    <location>
        <begin position="168"/>
        <end position="202"/>
    </location>
</feature>
<reference evidence="4" key="3">
    <citation type="submission" date="2022-06" db="UniProtKB">
        <authorList>
            <consortium name="EnsemblMetazoa"/>
        </authorList>
    </citation>
    <scope>IDENTIFICATION</scope>
</reference>
<name>A0A834VH70_SARSC</name>
<accession>A0A834VH70</accession>
<dbReference type="AlphaFoldDB" id="A0A834VH70"/>